<keyword evidence="17" id="KW-1185">Reference proteome</keyword>
<dbReference type="InterPro" id="IPR037235">
    <property type="entry name" value="TRCF-like_C_D7"/>
</dbReference>
<evidence type="ECO:0000256" key="13">
    <source>
        <dbReference type="HAMAP-Rule" id="MF_00969"/>
    </source>
</evidence>
<dbReference type="InterPro" id="IPR041471">
    <property type="entry name" value="UvrB_inter"/>
</dbReference>
<dbReference type="InterPro" id="IPR003711">
    <property type="entry name" value="CarD-like/TRCF_RID"/>
</dbReference>
<dbReference type="Pfam" id="PF00271">
    <property type="entry name" value="Helicase_C"/>
    <property type="match status" value="1"/>
</dbReference>
<organism evidence="16 17">
    <name type="scientific">Wansuia hejianensis</name>
    <dbReference type="NCBI Taxonomy" id="2763667"/>
    <lineage>
        <taxon>Bacteria</taxon>
        <taxon>Bacillati</taxon>
        <taxon>Bacillota</taxon>
        <taxon>Clostridia</taxon>
        <taxon>Lachnospirales</taxon>
        <taxon>Lachnospiraceae</taxon>
        <taxon>Wansuia</taxon>
    </lineage>
</organism>
<comment type="similarity">
    <text evidence="11 13">In the C-terminal section; belongs to the helicase family. RecG subfamily.</text>
</comment>
<dbReference type="HAMAP" id="MF_00969">
    <property type="entry name" value="TRCF"/>
    <property type="match status" value="1"/>
</dbReference>
<dbReference type="GO" id="GO:0006355">
    <property type="term" value="P:regulation of DNA-templated transcription"/>
    <property type="evidence" value="ECO:0007669"/>
    <property type="project" value="UniProtKB-UniRule"/>
</dbReference>
<evidence type="ECO:0000259" key="15">
    <source>
        <dbReference type="PROSITE" id="PS51194"/>
    </source>
</evidence>
<evidence type="ECO:0000256" key="6">
    <source>
        <dbReference type="ARBA" id="ARBA00022806"/>
    </source>
</evidence>
<dbReference type="GO" id="GO:0005737">
    <property type="term" value="C:cytoplasm"/>
    <property type="evidence" value="ECO:0007669"/>
    <property type="project" value="UniProtKB-SubCell"/>
</dbReference>
<dbReference type="SUPFAM" id="SSF143517">
    <property type="entry name" value="TRCF domain-like"/>
    <property type="match status" value="1"/>
</dbReference>
<evidence type="ECO:0000256" key="7">
    <source>
        <dbReference type="ARBA" id="ARBA00022840"/>
    </source>
</evidence>
<dbReference type="InterPro" id="IPR001650">
    <property type="entry name" value="Helicase_C-like"/>
</dbReference>
<dbReference type="GO" id="GO:0000716">
    <property type="term" value="P:transcription-coupled nucleotide-excision repair, DNA damage recognition"/>
    <property type="evidence" value="ECO:0007669"/>
    <property type="project" value="UniProtKB-UniRule"/>
</dbReference>
<evidence type="ECO:0000256" key="12">
    <source>
        <dbReference type="ARBA" id="ARBA00070128"/>
    </source>
</evidence>
<accession>A0A926F3I2</accession>
<dbReference type="Gene3D" id="3.30.2060.10">
    <property type="entry name" value="Penicillin-binding protein 1b domain"/>
    <property type="match status" value="1"/>
</dbReference>
<dbReference type="SMART" id="SM01058">
    <property type="entry name" value="CarD_TRCF"/>
    <property type="match status" value="1"/>
</dbReference>
<dbReference type="GO" id="GO:0003678">
    <property type="term" value="F:DNA helicase activity"/>
    <property type="evidence" value="ECO:0007669"/>
    <property type="project" value="TreeGrafter"/>
</dbReference>
<dbReference type="SMART" id="SM00982">
    <property type="entry name" value="TRCF"/>
    <property type="match status" value="1"/>
</dbReference>
<dbReference type="Gene3D" id="3.40.50.11180">
    <property type="match status" value="1"/>
</dbReference>
<dbReference type="Gene3D" id="2.40.10.170">
    <property type="match status" value="1"/>
</dbReference>
<dbReference type="AlphaFoldDB" id="A0A926F3I2"/>
<dbReference type="InterPro" id="IPR027417">
    <property type="entry name" value="P-loop_NTPase"/>
</dbReference>
<dbReference type="Pfam" id="PF17757">
    <property type="entry name" value="UvrB_inter"/>
    <property type="match status" value="1"/>
</dbReference>
<evidence type="ECO:0000256" key="5">
    <source>
        <dbReference type="ARBA" id="ARBA00022801"/>
    </source>
</evidence>
<comment type="caution">
    <text evidence="16">The sequence shown here is derived from an EMBL/GenBank/DDBJ whole genome shotgun (WGS) entry which is preliminary data.</text>
</comment>
<feature type="domain" description="Helicase ATP-binding" evidence="14">
    <location>
        <begin position="633"/>
        <end position="794"/>
    </location>
</feature>
<dbReference type="InterPro" id="IPR047112">
    <property type="entry name" value="RecG/Mfd"/>
</dbReference>
<proteinExistence type="inferred from homology"/>
<keyword evidence="5 13" id="KW-0378">Hydrolase</keyword>
<keyword evidence="4 13" id="KW-0227">DNA damage</keyword>
<evidence type="ECO:0000256" key="4">
    <source>
        <dbReference type="ARBA" id="ARBA00022763"/>
    </source>
</evidence>
<dbReference type="SMART" id="SM00487">
    <property type="entry name" value="DEXDc"/>
    <property type="match status" value="1"/>
</dbReference>
<dbReference type="NCBIfam" id="TIGR00580">
    <property type="entry name" value="mfd"/>
    <property type="match status" value="1"/>
</dbReference>
<comment type="function">
    <text evidence="13">Couples transcription and DNA repair by recognizing RNA polymerase (RNAP) stalled at DNA lesions. Mediates ATP-dependent release of RNAP and its truncated transcript from the DNA, and recruitment of nucleotide excision repair machinery to the damaged site.</text>
</comment>
<dbReference type="InterPro" id="IPR011545">
    <property type="entry name" value="DEAD/DEAH_box_helicase_dom"/>
</dbReference>
<comment type="similarity">
    <text evidence="10 13">In the N-terminal section; belongs to the UvrB family.</text>
</comment>
<dbReference type="Gene3D" id="3.40.50.300">
    <property type="entry name" value="P-loop containing nucleotide triphosphate hydrolases"/>
    <property type="match status" value="2"/>
</dbReference>
<dbReference type="PROSITE" id="PS51192">
    <property type="entry name" value="HELICASE_ATP_BIND_1"/>
    <property type="match status" value="1"/>
</dbReference>
<evidence type="ECO:0000313" key="16">
    <source>
        <dbReference type="EMBL" id="MBC8591234.1"/>
    </source>
</evidence>
<keyword evidence="8 13" id="KW-0238">DNA-binding</keyword>
<dbReference type="SMART" id="SM00490">
    <property type="entry name" value="HELICc"/>
    <property type="match status" value="1"/>
</dbReference>
<evidence type="ECO:0000256" key="2">
    <source>
        <dbReference type="ARBA" id="ARBA00022490"/>
    </source>
</evidence>
<dbReference type="CDD" id="cd17991">
    <property type="entry name" value="DEXHc_TRCF"/>
    <property type="match status" value="1"/>
</dbReference>
<evidence type="ECO:0000256" key="9">
    <source>
        <dbReference type="ARBA" id="ARBA00023204"/>
    </source>
</evidence>
<dbReference type="SUPFAM" id="SSF141259">
    <property type="entry name" value="CarD-like"/>
    <property type="match status" value="1"/>
</dbReference>
<dbReference type="InterPro" id="IPR036101">
    <property type="entry name" value="CarD-like/TRCF_RID_sf"/>
</dbReference>
<gene>
    <name evidence="13 16" type="primary">mfd</name>
    <name evidence="16" type="ORF">H8689_08930</name>
</gene>
<dbReference type="Pfam" id="PF03461">
    <property type="entry name" value="TRCF"/>
    <property type="match status" value="1"/>
</dbReference>
<dbReference type="SUPFAM" id="SSF52540">
    <property type="entry name" value="P-loop containing nucleoside triphosphate hydrolases"/>
    <property type="match status" value="4"/>
</dbReference>
<dbReference type="PROSITE" id="PS51194">
    <property type="entry name" value="HELICASE_CTER"/>
    <property type="match status" value="1"/>
</dbReference>
<comment type="subcellular location">
    <subcellularLocation>
        <location evidence="1 13">Cytoplasm</location>
    </subcellularLocation>
</comment>
<dbReference type="FunFam" id="3.40.50.300:FF:000546">
    <property type="entry name" value="Transcription-repair-coupling factor"/>
    <property type="match status" value="1"/>
</dbReference>
<dbReference type="Pfam" id="PF00270">
    <property type="entry name" value="DEAD"/>
    <property type="match status" value="1"/>
</dbReference>
<evidence type="ECO:0000256" key="8">
    <source>
        <dbReference type="ARBA" id="ARBA00023125"/>
    </source>
</evidence>
<evidence type="ECO:0000259" key="14">
    <source>
        <dbReference type="PROSITE" id="PS51192"/>
    </source>
</evidence>
<dbReference type="Gene3D" id="3.90.1150.50">
    <property type="entry name" value="Transcription-repair-coupling factor, D7 domain"/>
    <property type="match status" value="1"/>
</dbReference>
<evidence type="ECO:0000313" key="17">
    <source>
        <dbReference type="Proteomes" id="UP000601522"/>
    </source>
</evidence>
<evidence type="ECO:0000256" key="10">
    <source>
        <dbReference type="ARBA" id="ARBA00061104"/>
    </source>
</evidence>
<dbReference type="InterPro" id="IPR014001">
    <property type="entry name" value="Helicase_ATP-bd"/>
</dbReference>
<dbReference type="GO" id="GO:0016787">
    <property type="term" value="F:hydrolase activity"/>
    <property type="evidence" value="ECO:0007669"/>
    <property type="project" value="UniProtKB-KW"/>
</dbReference>
<dbReference type="PANTHER" id="PTHR47964">
    <property type="entry name" value="ATP-DEPENDENT DNA HELICASE HOMOLOG RECG, CHLOROPLASTIC"/>
    <property type="match status" value="1"/>
</dbReference>
<protein>
    <recommendedName>
        <fullName evidence="12 13">Transcription-repair-coupling factor</fullName>
        <shortName evidence="13">TRCF</shortName>
        <ecNumber evidence="13">3.6.4.-</ecNumber>
    </recommendedName>
</protein>
<keyword evidence="2 13" id="KW-0963">Cytoplasm</keyword>
<evidence type="ECO:0000256" key="11">
    <source>
        <dbReference type="ARBA" id="ARBA00061399"/>
    </source>
</evidence>
<keyword evidence="9 13" id="KW-0234">DNA repair</keyword>
<dbReference type="PANTHER" id="PTHR47964:SF1">
    <property type="entry name" value="ATP-DEPENDENT DNA HELICASE HOMOLOG RECG, CHLOROPLASTIC"/>
    <property type="match status" value="1"/>
</dbReference>
<feature type="domain" description="Helicase C-terminal" evidence="15">
    <location>
        <begin position="803"/>
        <end position="969"/>
    </location>
</feature>
<dbReference type="InterPro" id="IPR004576">
    <property type="entry name" value="Mfd"/>
</dbReference>
<dbReference type="InterPro" id="IPR005118">
    <property type="entry name" value="TRCF_C"/>
</dbReference>
<evidence type="ECO:0000256" key="1">
    <source>
        <dbReference type="ARBA" id="ARBA00004496"/>
    </source>
</evidence>
<keyword evidence="7 13" id="KW-0067">ATP-binding</keyword>
<dbReference type="EMBL" id="JACRTK010000003">
    <property type="protein sequence ID" value="MBC8591234.1"/>
    <property type="molecule type" value="Genomic_DNA"/>
</dbReference>
<dbReference type="GO" id="GO:0003684">
    <property type="term" value="F:damaged DNA binding"/>
    <property type="evidence" value="ECO:0007669"/>
    <property type="project" value="InterPro"/>
</dbReference>
<name>A0A926F3I2_9FIRM</name>
<dbReference type="Proteomes" id="UP000601522">
    <property type="component" value="Unassembled WGS sequence"/>
</dbReference>
<keyword evidence="6" id="KW-0347">Helicase</keyword>
<evidence type="ECO:0000256" key="3">
    <source>
        <dbReference type="ARBA" id="ARBA00022741"/>
    </source>
</evidence>
<dbReference type="RefSeq" id="WP_249324096.1">
    <property type="nucleotide sequence ID" value="NZ_JACRTK010000003.1"/>
</dbReference>
<dbReference type="Pfam" id="PF02559">
    <property type="entry name" value="CarD_TRCF_RID"/>
    <property type="match status" value="1"/>
</dbReference>
<dbReference type="EC" id="3.6.4.-" evidence="13"/>
<sequence length="1163" mass="134249">MNNFLVDPLKTLDPYNKILADIKKGISPIGTYGIIDENLGHIAYGLNKHLNKQILLITYDELKARRLYEDIRNLGNEDVELFPKKEILFYDMDAYSYENLTQRLNVISKLVQGENIIVISSLEALLDKLIPRDIFKGYIRKVEFGKDIDLKSLLNDFVTLGYERVHMVEGIGQFSIRGGIIDFFPPGSQNPYRIELFDEEVDSIRTFDILSQRSLEVVEQVMILPVKEILIMDEFRKIIIKKLKEDLEEHNSNNRAVEKFSRYIEGLEENSYMENRDMLIPYIPDEFIASIVDYIDENALIFIDESKRLKEKYNSLKEDYYYRYIDLLQAGEVMPSHIDIRYKYEDIIPVIETKKVITKSSLLKTDTSFSPQSICNFSVKPMTNYHGKMDMLSEDIKHYMYRGYKIIILSGTEERGLRLQKSLEDFQIYSTFSKDRNIEIKSNQLFITPGSIEAGFEYSTLKLILISDKEIFGAQKKKTAKKKKKNNQTLSIADLDIGSYVVHENHGIGRYEGIEQLDIQGIKKDYLTIRYKDQDKLYIPIDQMNLIQKYIGSDSIKPKVSKLNSGEWQRTKTRAKKAVEDMAEDLLELYAKRQSLKGYAFSKDTIWQRQFEDLFPYEETEGQIKSIIEIKKDMEKPKPMDRLLCGDVGYGKTEVALRAAFKSLMDGKQVAILVPTTILAQQHYNTIIERFAEFPIKAALLSRFVTPKNQKLAIEGLNEGTVDIVVGTHRLLSKDVKFKDLGLLIIDEEQRFGVKHKESLKKLRESIDVLTLTATPIPRTLHMSLVGIRDMSVIEDPPEERYPIQTYIVEYNEQMIRDAVLKEVARGGQVYFVYNRVDTIDKMTSRLRKLIPEVSFAIAHGQMGERQLENVMMEFLNQEKDVLVCTTIIETGLDVPNVNTIIVYNADKMGLSQLYQLRGRVGRSNRIAYGYFVYEKNRVLTEVAEKRLRAIKEFTEFGSGFKIAMRDLEIRGAGNLLGMEQHGHIEAIGYDLYVKFLGEAIRRLKGEEVIEEVDTTIDINVDGYIPFKYIGDEEIKIQIYKKIAAINNIEDYRELLDELIDRFGDIPLEVQNLMDISYIKALSSKVWIKSITQTNKGIRLDLVSAENLPLELIHYLSGEYGRSISFDVSANPYLNYNPKGNGLSKLKELVEKISSFYNKDNNI</sequence>
<dbReference type="GO" id="GO:0005524">
    <property type="term" value="F:ATP binding"/>
    <property type="evidence" value="ECO:0007669"/>
    <property type="project" value="UniProtKB-UniRule"/>
</dbReference>
<keyword evidence="3 13" id="KW-0547">Nucleotide-binding</keyword>
<reference evidence="16 17" key="1">
    <citation type="submission" date="2020-08" db="EMBL/GenBank/DDBJ databases">
        <title>Genome public.</title>
        <authorList>
            <person name="Liu C."/>
            <person name="Sun Q."/>
        </authorList>
    </citation>
    <scope>NUCLEOTIDE SEQUENCE [LARGE SCALE GENOMIC DNA]</scope>
    <source>
        <strain evidence="16 17">NSJ-26</strain>
    </source>
</reference>